<proteinExistence type="predicted"/>
<accession>A0A914Y9X3</accession>
<reference evidence="3" key="1">
    <citation type="submission" date="2022-11" db="UniProtKB">
        <authorList>
            <consortium name="WormBaseParasite"/>
        </authorList>
    </citation>
    <scope>IDENTIFICATION</scope>
</reference>
<dbReference type="Proteomes" id="UP000887577">
    <property type="component" value="Unplaced"/>
</dbReference>
<sequence>MTEEERKKAQKDADLAGAGIEVCPDGGGGGEANGNGVPAVVPNGNGIPAVVPNGYVPPAVGVVSTPEQCAIMTEEVNF</sequence>
<evidence type="ECO:0000256" key="1">
    <source>
        <dbReference type="SAM" id="MobiDB-lite"/>
    </source>
</evidence>
<evidence type="ECO:0000313" key="2">
    <source>
        <dbReference type="Proteomes" id="UP000887577"/>
    </source>
</evidence>
<dbReference type="AlphaFoldDB" id="A0A914Y9X3"/>
<protein>
    <submittedName>
        <fullName evidence="3">Uncharacterized protein</fullName>
    </submittedName>
</protein>
<keyword evidence="2" id="KW-1185">Reference proteome</keyword>
<name>A0A914Y9X3_9BILA</name>
<evidence type="ECO:0000313" key="3">
    <source>
        <dbReference type="WBParaSite" id="PSU_v2.g16231.t1"/>
    </source>
</evidence>
<dbReference type="WBParaSite" id="PSU_v2.g16231.t1">
    <property type="protein sequence ID" value="PSU_v2.g16231.t1"/>
    <property type="gene ID" value="PSU_v2.g16231"/>
</dbReference>
<feature type="compositionally biased region" description="Basic and acidic residues" evidence="1">
    <location>
        <begin position="1"/>
        <end position="14"/>
    </location>
</feature>
<feature type="region of interest" description="Disordered" evidence="1">
    <location>
        <begin position="1"/>
        <end position="35"/>
    </location>
</feature>
<organism evidence="2 3">
    <name type="scientific">Panagrolaimus superbus</name>
    <dbReference type="NCBI Taxonomy" id="310955"/>
    <lineage>
        <taxon>Eukaryota</taxon>
        <taxon>Metazoa</taxon>
        <taxon>Ecdysozoa</taxon>
        <taxon>Nematoda</taxon>
        <taxon>Chromadorea</taxon>
        <taxon>Rhabditida</taxon>
        <taxon>Tylenchina</taxon>
        <taxon>Panagrolaimomorpha</taxon>
        <taxon>Panagrolaimoidea</taxon>
        <taxon>Panagrolaimidae</taxon>
        <taxon>Panagrolaimus</taxon>
    </lineage>
</organism>